<feature type="chain" id="PRO_5032895680" evidence="1">
    <location>
        <begin position="20"/>
        <end position="208"/>
    </location>
</feature>
<keyword evidence="1" id="KW-0732">Signal</keyword>
<proteinExistence type="predicted"/>
<feature type="signal peptide" evidence="1">
    <location>
        <begin position="1"/>
        <end position="19"/>
    </location>
</feature>
<reference evidence="2" key="1">
    <citation type="submission" date="2021-02" db="EMBL/GenBank/DDBJ databases">
        <authorList>
            <person name="Nowell W R."/>
        </authorList>
    </citation>
    <scope>NUCLEOTIDE SEQUENCE</scope>
</reference>
<dbReference type="AlphaFoldDB" id="A0A819WW10"/>
<accession>A0A819WW10</accession>
<organism evidence="2 3">
    <name type="scientific">Adineta steineri</name>
    <dbReference type="NCBI Taxonomy" id="433720"/>
    <lineage>
        <taxon>Eukaryota</taxon>
        <taxon>Metazoa</taxon>
        <taxon>Spiralia</taxon>
        <taxon>Gnathifera</taxon>
        <taxon>Rotifera</taxon>
        <taxon>Eurotatoria</taxon>
        <taxon>Bdelloidea</taxon>
        <taxon>Adinetida</taxon>
        <taxon>Adinetidae</taxon>
        <taxon>Adineta</taxon>
    </lineage>
</organism>
<gene>
    <name evidence="2" type="ORF">OXD698_LOCUS36953</name>
</gene>
<name>A0A819WW10_9BILA</name>
<protein>
    <submittedName>
        <fullName evidence="2">Uncharacterized protein</fullName>
    </submittedName>
</protein>
<comment type="caution">
    <text evidence="2">The sequence shown here is derived from an EMBL/GenBank/DDBJ whole genome shotgun (WGS) entry which is preliminary data.</text>
</comment>
<sequence>MTKAILFVLLLISIYQINASIPLSTLKSDAKELTSIHKEYLNIPIYGIFRQQFRETSCNYMKKCCSDLRSDYFSMFFNGTFASKCSKHENVMAEGTSLFQCAGVKQEYHKIKTNPIVNQSAPLLSHDKQTVEYQSKIITTAEKVCSKTELEHYVCDSDDLTKYQSCTVKFLQQISADYGEEYYKIFIQRWKTTKTKDNQKLTEYFSKH</sequence>
<evidence type="ECO:0000256" key="1">
    <source>
        <dbReference type="SAM" id="SignalP"/>
    </source>
</evidence>
<dbReference type="Proteomes" id="UP000663844">
    <property type="component" value="Unassembled WGS sequence"/>
</dbReference>
<evidence type="ECO:0000313" key="3">
    <source>
        <dbReference type="Proteomes" id="UP000663844"/>
    </source>
</evidence>
<evidence type="ECO:0000313" key="2">
    <source>
        <dbReference type="EMBL" id="CAF4129841.1"/>
    </source>
</evidence>
<dbReference type="EMBL" id="CAJOAZ010006298">
    <property type="protein sequence ID" value="CAF4129841.1"/>
    <property type="molecule type" value="Genomic_DNA"/>
</dbReference>